<comment type="caution">
    <text evidence="2">The sequence shown here is derived from an EMBL/GenBank/DDBJ whole genome shotgun (WGS) entry which is preliminary data.</text>
</comment>
<reference evidence="3" key="1">
    <citation type="journal article" date="2019" name="Int. J. Syst. Evol. Microbiol.">
        <title>The Global Catalogue of Microorganisms (GCM) 10K type strain sequencing project: providing services to taxonomists for standard genome sequencing and annotation.</title>
        <authorList>
            <consortium name="The Broad Institute Genomics Platform"/>
            <consortium name="The Broad Institute Genome Sequencing Center for Infectious Disease"/>
            <person name="Wu L."/>
            <person name="Ma J."/>
        </authorList>
    </citation>
    <scope>NUCLEOTIDE SEQUENCE [LARGE SCALE GENOMIC DNA]</scope>
    <source>
        <strain evidence="3">JCM 31486</strain>
    </source>
</reference>
<gene>
    <name evidence="2" type="ORF">ACFQ1S_36955</name>
</gene>
<accession>A0ABW3MN63</accession>
<dbReference type="Proteomes" id="UP001597045">
    <property type="component" value="Unassembled WGS sequence"/>
</dbReference>
<name>A0ABW3MN63_9PSEU</name>
<sequence length="116" mass="12624">SELNVTGMHGVAAAFSASYQYLGAGQRRLFRLLATHPGRDVDCQSAANITGVSPILAEDLLQTLVDHHLLLEPSPGRYRFHELLRDYALTLTEQVGGTTAAPPHPRLASMSLYPRS</sequence>
<evidence type="ECO:0000256" key="1">
    <source>
        <dbReference type="SAM" id="MobiDB-lite"/>
    </source>
</evidence>
<keyword evidence="3" id="KW-1185">Reference proteome</keyword>
<evidence type="ECO:0000313" key="3">
    <source>
        <dbReference type="Proteomes" id="UP001597045"/>
    </source>
</evidence>
<protein>
    <submittedName>
        <fullName evidence="2">Uncharacterized protein</fullName>
    </submittedName>
</protein>
<evidence type="ECO:0000313" key="2">
    <source>
        <dbReference type="EMBL" id="MFD1050724.1"/>
    </source>
</evidence>
<feature type="non-terminal residue" evidence="2">
    <location>
        <position position="1"/>
    </location>
</feature>
<dbReference type="EMBL" id="JBHTIS010003050">
    <property type="protein sequence ID" value="MFD1050724.1"/>
    <property type="molecule type" value="Genomic_DNA"/>
</dbReference>
<organism evidence="2 3">
    <name type="scientific">Kibdelosporangium lantanae</name>
    <dbReference type="NCBI Taxonomy" id="1497396"/>
    <lineage>
        <taxon>Bacteria</taxon>
        <taxon>Bacillati</taxon>
        <taxon>Actinomycetota</taxon>
        <taxon>Actinomycetes</taxon>
        <taxon>Pseudonocardiales</taxon>
        <taxon>Pseudonocardiaceae</taxon>
        <taxon>Kibdelosporangium</taxon>
    </lineage>
</organism>
<feature type="region of interest" description="Disordered" evidence="1">
    <location>
        <begin position="96"/>
        <end position="116"/>
    </location>
</feature>
<proteinExistence type="predicted"/>